<gene>
    <name evidence="2" type="ORF">B3C1_09717</name>
</gene>
<comment type="caution">
    <text evidence="2">The sequence shown here is derived from an EMBL/GenBank/DDBJ whole genome shotgun (WGS) entry which is preliminary data.</text>
</comment>
<dbReference type="EMBL" id="AMRI01000012">
    <property type="protein sequence ID" value="EKE73665.1"/>
    <property type="molecule type" value="Genomic_DNA"/>
</dbReference>
<protein>
    <submittedName>
        <fullName evidence="2">Uncharacterized protein</fullName>
    </submittedName>
</protein>
<feature type="transmembrane region" description="Helical" evidence="1">
    <location>
        <begin position="80"/>
        <end position="99"/>
    </location>
</feature>
<accession>K2K8T7</accession>
<name>K2K8T7_9GAMM</name>
<dbReference type="STRING" id="745411.B3C1_09717"/>
<evidence type="ECO:0000313" key="3">
    <source>
        <dbReference type="Proteomes" id="UP000006755"/>
    </source>
</evidence>
<keyword evidence="1" id="KW-0812">Transmembrane</keyword>
<sequence>MKDVVIGLLAGMVVAILGSYPLGYTAAFTAPTTFLQGFEDSRVALLLWDCLMVQMPAFGILLVATGLLLGYWRRSRWWQLGLLLAAGELLYIYLVSPWWAGLPLGMGEAPWWHQAHLVVVMLLAPLGPLLALLYQRPPRLQPE</sequence>
<keyword evidence="3" id="KW-1185">Reference proteome</keyword>
<dbReference type="AlphaFoldDB" id="K2K8T7"/>
<dbReference type="Proteomes" id="UP000006755">
    <property type="component" value="Unassembled WGS sequence"/>
</dbReference>
<keyword evidence="1" id="KW-0472">Membrane</keyword>
<feature type="transmembrane region" description="Helical" evidence="1">
    <location>
        <begin position="111"/>
        <end position="134"/>
    </location>
</feature>
<keyword evidence="1" id="KW-1133">Transmembrane helix</keyword>
<organism evidence="2 3">
    <name type="scientific">Gallaecimonas xiamenensis 3-C-1</name>
    <dbReference type="NCBI Taxonomy" id="745411"/>
    <lineage>
        <taxon>Bacteria</taxon>
        <taxon>Pseudomonadati</taxon>
        <taxon>Pseudomonadota</taxon>
        <taxon>Gammaproteobacteria</taxon>
        <taxon>Enterobacterales</taxon>
        <taxon>Gallaecimonadaceae</taxon>
        <taxon>Gallaecimonas</taxon>
    </lineage>
</organism>
<evidence type="ECO:0000313" key="2">
    <source>
        <dbReference type="EMBL" id="EKE73665.1"/>
    </source>
</evidence>
<proteinExistence type="predicted"/>
<feature type="transmembrane region" description="Helical" evidence="1">
    <location>
        <begin position="45"/>
        <end position="68"/>
    </location>
</feature>
<evidence type="ECO:0000256" key="1">
    <source>
        <dbReference type="SAM" id="Phobius"/>
    </source>
</evidence>
<reference evidence="2 3" key="1">
    <citation type="journal article" date="2012" name="J. Bacteriol.">
        <title>Genome Sequence of Gallaecimonas xiamenensis Type Strain 3-C-1.</title>
        <authorList>
            <person name="Lai Q."/>
            <person name="Wang L."/>
            <person name="Wang W."/>
            <person name="Shao Z."/>
        </authorList>
    </citation>
    <scope>NUCLEOTIDE SEQUENCE [LARGE SCALE GENOMIC DNA]</scope>
    <source>
        <strain evidence="2 3">3-C-1</strain>
    </source>
</reference>
<dbReference type="RefSeq" id="WP_008484529.1">
    <property type="nucleotide sequence ID" value="NZ_AMRI01000012.1"/>
</dbReference>